<feature type="compositionally biased region" description="Basic residues" evidence="6">
    <location>
        <begin position="299"/>
        <end position="308"/>
    </location>
</feature>
<dbReference type="GO" id="GO:0008097">
    <property type="term" value="F:5S rRNA binding"/>
    <property type="evidence" value="ECO:0007669"/>
    <property type="project" value="TreeGrafter"/>
</dbReference>
<feature type="compositionally biased region" description="Basic residues" evidence="6">
    <location>
        <begin position="8"/>
        <end position="20"/>
    </location>
</feature>
<dbReference type="PANTHER" id="PTHR14211:SF7">
    <property type="entry name" value="RIBOSOME BIOGENESIS PROTEIN NOP53"/>
    <property type="match status" value="1"/>
</dbReference>
<dbReference type="GO" id="GO:0006364">
    <property type="term" value="P:rRNA processing"/>
    <property type="evidence" value="ECO:0007669"/>
    <property type="project" value="TreeGrafter"/>
</dbReference>
<keyword evidence="4 5" id="KW-0539">Nucleus</keyword>
<evidence type="ECO:0000256" key="4">
    <source>
        <dbReference type="ARBA" id="ARBA00023242"/>
    </source>
</evidence>
<dbReference type="EMBL" id="OV725083">
    <property type="protein sequence ID" value="CAH1407581.1"/>
    <property type="molecule type" value="Genomic_DNA"/>
</dbReference>
<dbReference type="GO" id="GO:0005730">
    <property type="term" value="C:nucleolus"/>
    <property type="evidence" value="ECO:0007669"/>
    <property type="project" value="UniProtKB-SubCell"/>
</dbReference>
<dbReference type="PANTHER" id="PTHR14211">
    <property type="entry name" value="GLIOMA SUPPRESSOR CANDIDATE REGION GENE 2"/>
    <property type="match status" value="1"/>
</dbReference>
<dbReference type="Proteomes" id="UP001152798">
    <property type="component" value="Chromosome 7"/>
</dbReference>
<evidence type="ECO:0000256" key="6">
    <source>
        <dbReference type="SAM" id="MobiDB-lite"/>
    </source>
</evidence>
<comment type="subcellular location">
    <subcellularLocation>
        <location evidence="5">Nucleus</location>
        <location evidence="5">Nucleolus</location>
    </subcellularLocation>
    <subcellularLocation>
        <location evidence="5">Nucleus</location>
        <location evidence="5">Nucleoplasm</location>
    </subcellularLocation>
</comment>
<evidence type="ECO:0000256" key="5">
    <source>
        <dbReference type="PIRNR" id="PIRNR017302"/>
    </source>
</evidence>
<dbReference type="InterPro" id="IPR011687">
    <property type="entry name" value="Nop53/GLTSCR2"/>
</dbReference>
<name>A0A9P0HRC8_NEZVI</name>
<evidence type="ECO:0000256" key="3">
    <source>
        <dbReference type="ARBA" id="ARBA00022517"/>
    </source>
</evidence>
<organism evidence="7 8">
    <name type="scientific">Nezara viridula</name>
    <name type="common">Southern green stink bug</name>
    <name type="synonym">Cimex viridulus</name>
    <dbReference type="NCBI Taxonomy" id="85310"/>
    <lineage>
        <taxon>Eukaryota</taxon>
        <taxon>Metazoa</taxon>
        <taxon>Ecdysozoa</taxon>
        <taxon>Arthropoda</taxon>
        <taxon>Hexapoda</taxon>
        <taxon>Insecta</taxon>
        <taxon>Pterygota</taxon>
        <taxon>Neoptera</taxon>
        <taxon>Paraneoptera</taxon>
        <taxon>Hemiptera</taxon>
        <taxon>Heteroptera</taxon>
        <taxon>Panheteroptera</taxon>
        <taxon>Pentatomomorpha</taxon>
        <taxon>Pentatomoidea</taxon>
        <taxon>Pentatomidae</taxon>
        <taxon>Pentatominae</taxon>
        <taxon>Nezara</taxon>
    </lineage>
</organism>
<dbReference type="PIRSF" id="PIRSF017302">
    <property type="entry name" value="Gltscr2"/>
    <property type="match status" value="1"/>
</dbReference>
<dbReference type="Pfam" id="PF07767">
    <property type="entry name" value="Nop53"/>
    <property type="match status" value="1"/>
</dbReference>
<evidence type="ECO:0000256" key="1">
    <source>
        <dbReference type="ARBA" id="ARBA00008838"/>
    </source>
</evidence>
<protein>
    <recommendedName>
        <fullName evidence="2 5">Ribosome biogenesis protein NOP53</fullName>
    </recommendedName>
</protein>
<proteinExistence type="inferred from homology"/>
<keyword evidence="8" id="KW-1185">Reference proteome</keyword>
<sequence length="464" mass="53766">MTESDVNKKRKRVSKRNKKSWIKHVHNKDVDDFLDFKRLEERLGGPFKEKKDEELFVVDGTANLAQLKPTLTKKERAKLPLKCYQNLVNNCPIPDPIAKRNRVRTKEERKCRIRKSIEKAKADKGIIPLKVIQAQKDRDLTIRKKRLQPKGLVFKKDIWNEDPGKKTFGDDADVTWLKEDTVKHHGGNTLCSLPKGNAKPSVIPAVEAPHPGVSYNPSLKDHKSLLDEVVQHEMDKLKEEAHITRVTRDMFRKITVAEKQAQWVEEMSQGLAKEEPDENPDVQPGPLSINPPTSFMNKKTLKQRRKQKEQKEAALLRKYAKIEKKKTADIYKLKFIENDLNTKEKEEKLEQEKRKKQNEENAGKTKRLGANKFIEPDLVYSNRDELRGSLRLLNKSGSLLADRFYSLQKRNILAPSTKVTRFRKAKVKKFIKPSHRIEGVNFFSFMPKKNKSKVRKQNKKSSAS</sequence>
<comment type="function">
    <text evidence="5">May play a role in ribosome biogenesis.</text>
</comment>
<dbReference type="GO" id="GO:0005654">
    <property type="term" value="C:nucleoplasm"/>
    <property type="evidence" value="ECO:0007669"/>
    <property type="project" value="UniProtKB-SubCell"/>
</dbReference>
<dbReference type="AlphaFoldDB" id="A0A9P0HRC8"/>
<keyword evidence="3 5" id="KW-0690">Ribosome biogenesis</keyword>
<dbReference type="GO" id="GO:0000027">
    <property type="term" value="P:ribosomal large subunit assembly"/>
    <property type="evidence" value="ECO:0007669"/>
    <property type="project" value="UniProtKB-UniRule"/>
</dbReference>
<accession>A0A9P0HRC8</accession>
<feature type="region of interest" description="Disordered" evidence="6">
    <location>
        <begin position="266"/>
        <end position="312"/>
    </location>
</feature>
<gene>
    <name evidence="7" type="ORF">NEZAVI_LOCUS15268</name>
</gene>
<evidence type="ECO:0000313" key="8">
    <source>
        <dbReference type="Proteomes" id="UP001152798"/>
    </source>
</evidence>
<feature type="region of interest" description="Disordered" evidence="6">
    <location>
        <begin position="345"/>
        <end position="368"/>
    </location>
</feature>
<dbReference type="OrthoDB" id="5072at2759"/>
<comment type="similarity">
    <text evidence="1 5">Belongs to the NOP53 family.</text>
</comment>
<feature type="compositionally biased region" description="Basic and acidic residues" evidence="6">
    <location>
        <begin position="345"/>
        <end position="363"/>
    </location>
</feature>
<evidence type="ECO:0000313" key="7">
    <source>
        <dbReference type="EMBL" id="CAH1407581.1"/>
    </source>
</evidence>
<evidence type="ECO:0000256" key="2">
    <source>
        <dbReference type="ARBA" id="ARBA00018339"/>
    </source>
</evidence>
<feature type="region of interest" description="Disordered" evidence="6">
    <location>
        <begin position="1"/>
        <end position="20"/>
    </location>
</feature>
<reference evidence="7" key="1">
    <citation type="submission" date="2022-01" db="EMBL/GenBank/DDBJ databases">
        <authorList>
            <person name="King R."/>
        </authorList>
    </citation>
    <scope>NUCLEOTIDE SEQUENCE</scope>
</reference>